<dbReference type="AlphaFoldDB" id="A0A0H5QFX0"/>
<proteinExistence type="predicted"/>
<sequence length="154" mass="17663">MVEIMDKAAEVLTGCQTARTVVVRWESPECSLVNSYFSLIVVYWLSDRLNIMSDEEITPQDINLMPARKAGGARVPAPYHRPARADDDQAVTPLASNTIEMREEEEPNLTLEQEQAQALRAERIRTQDEKGKMTMYSPGKHGFPFWIQQPRRHY</sequence>
<accession>A0A0H5QFX0</accession>
<protein>
    <submittedName>
        <fullName evidence="1">Uncharacterized protein</fullName>
    </submittedName>
</protein>
<reference evidence="1" key="1">
    <citation type="submission" date="2015-04" db="EMBL/GenBank/DDBJ databases">
        <title>The genome sequence of the plant pathogenic Rhizarian Plasmodiophora brassicae reveals insights in its biotrophic life cycle and the origin of chitin synthesis.</title>
        <authorList>
            <person name="Schwelm A."/>
            <person name="Fogelqvist J."/>
            <person name="Knaust A."/>
            <person name="Julke S."/>
            <person name="Lilja T."/>
            <person name="Dhandapani V."/>
            <person name="Bonilla-Rosso G."/>
            <person name="Karlsson M."/>
            <person name="Shevchenko A."/>
            <person name="Choi S.R."/>
            <person name="Kim H.G."/>
            <person name="Park J.Y."/>
            <person name="Lim Y.P."/>
            <person name="Ludwig-Muller J."/>
            <person name="Dixelius C."/>
        </authorList>
    </citation>
    <scope>NUCLEOTIDE SEQUENCE</scope>
    <source>
        <tissue evidence="1">Potato root galls</tissue>
    </source>
</reference>
<evidence type="ECO:0000313" key="1">
    <source>
        <dbReference type="EMBL" id="CRZ00953.1"/>
    </source>
</evidence>
<name>A0A0H5QFX0_9EUKA</name>
<organism evidence="1">
    <name type="scientific">Spongospora subterranea</name>
    <dbReference type="NCBI Taxonomy" id="70186"/>
    <lineage>
        <taxon>Eukaryota</taxon>
        <taxon>Sar</taxon>
        <taxon>Rhizaria</taxon>
        <taxon>Endomyxa</taxon>
        <taxon>Phytomyxea</taxon>
        <taxon>Plasmodiophorida</taxon>
        <taxon>Plasmodiophoridae</taxon>
        <taxon>Spongospora</taxon>
    </lineage>
</organism>
<dbReference type="EMBL" id="HACM01000511">
    <property type="protein sequence ID" value="CRZ00953.1"/>
    <property type="molecule type" value="Transcribed_RNA"/>
</dbReference>